<dbReference type="GO" id="GO:0030672">
    <property type="term" value="C:synaptic vesicle membrane"/>
    <property type="evidence" value="ECO:0007669"/>
    <property type="project" value="TreeGrafter"/>
</dbReference>
<dbReference type="CDD" id="cd08376">
    <property type="entry name" value="C2B_MCTP_PRT"/>
    <property type="match status" value="1"/>
</dbReference>
<evidence type="ECO:0000256" key="9">
    <source>
        <dbReference type="SAM" id="Phobius"/>
    </source>
</evidence>
<keyword evidence="2 9" id="KW-0812">Transmembrane</keyword>
<name>A0AAN8JN91_PATCE</name>
<feature type="region of interest" description="Disordered" evidence="8">
    <location>
        <begin position="1"/>
        <end position="33"/>
    </location>
</feature>
<dbReference type="PANTHER" id="PTHR45911:SF4">
    <property type="entry name" value="MULTIPLE C2 AND TRANSMEMBRANE DOMAIN-CONTAINING PROTEIN"/>
    <property type="match status" value="1"/>
</dbReference>
<dbReference type="GO" id="GO:0046928">
    <property type="term" value="P:regulation of neurotransmitter secretion"/>
    <property type="evidence" value="ECO:0007669"/>
    <property type="project" value="TreeGrafter"/>
</dbReference>
<dbReference type="CDD" id="cd04042">
    <property type="entry name" value="C2A_MCTP_PRT"/>
    <property type="match status" value="1"/>
</dbReference>
<evidence type="ECO:0000256" key="1">
    <source>
        <dbReference type="ARBA" id="ARBA00004141"/>
    </source>
</evidence>
<proteinExistence type="predicted"/>
<evidence type="ECO:0000313" key="12">
    <source>
        <dbReference type="Proteomes" id="UP001347796"/>
    </source>
</evidence>
<dbReference type="PRINTS" id="PR00360">
    <property type="entry name" value="C2DOMAIN"/>
</dbReference>
<accession>A0AAN8JN91</accession>
<dbReference type="EMBL" id="JAZGQO010000008">
    <property type="protein sequence ID" value="KAK6178983.1"/>
    <property type="molecule type" value="Genomic_DNA"/>
</dbReference>
<keyword evidence="5" id="KW-0106">Calcium</keyword>
<dbReference type="SMART" id="SM00239">
    <property type="entry name" value="C2"/>
    <property type="match status" value="3"/>
</dbReference>
<dbReference type="CDD" id="cd08377">
    <property type="entry name" value="C2C_MCTP_PRT"/>
    <property type="match status" value="1"/>
</dbReference>
<dbReference type="SUPFAM" id="SSF49562">
    <property type="entry name" value="C2 domain (Calcium/lipid-binding domain, CaLB)"/>
    <property type="match status" value="3"/>
</dbReference>
<dbReference type="FunFam" id="2.60.40.150:FF:000256">
    <property type="entry name" value="Predicted protein"/>
    <property type="match status" value="1"/>
</dbReference>
<feature type="region of interest" description="Disordered" evidence="8">
    <location>
        <begin position="776"/>
        <end position="799"/>
    </location>
</feature>
<protein>
    <recommendedName>
        <fullName evidence="10">C2 domain-containing protein</fullName>
    </recommendedName>
</protein>
<feature type="region of interest" description="Disordered" evidence="8">
    <location>
        <begin position="105"/>
        <end position="181"/>
    </location>
</feature>
<evidence type="ECO:0000256" key="6">
    <source>
        <dbReference type="ARBA" id="ARBA00022989"/>
    </source>
</evidence>
<organism evidence="11 12">
    <name type="scientific">Patella caerulea</name>
    <name type="common">Rayed Mediterranean limpet</name>
    <dbReference type="NCBI Taxonomy" id="87958"/>
    <lineage>
        <taxon>Eukaryota</taxon>
        <taxon>Metazoa</taxon>
        <taxon>Spiralia</taxon>
        <taxon>Lophotrochozoa</taxon>
        <taxon>Mollusca</taxon>
        <taxon>Gastropoda</taxon>
        <taxon>Patellogastropoda</taxon>
        <taxon>Patelloidea</taxon>
        <taxon>Patellidae</taxon>
        <taxon>Patella</taxon>
    </lineage>
</organism>
<dbReference type="Pfam" id="PF00168">
    <property type="entry name" value="C2"/>
    <property type="match status" value="3"/>
</dbReference>
<feature type="compositionally biased region" description="Basic and acidic residues" evidence="8">
    <location>
        <begin position="23"/>
        <end position="33"/>
    </location>
</feature>
<feature type="compositionally biased region" description="Low complexity" evidence="8">
    <location>
        <begin position="118"/>
        <end position="129"/>
    </location>
</feature>
<evidence type="ECO:0000256" key="5">
    <source>
        <dbReference type="ARBA" id="ARBA00022837"/>
    </source>
</evidence>
<keyword evidence="7 9" id="KW-0472">Membrane</keyword>
<feature type="compositionally biased region" description="Acidic residues" evidence="8">
    <location>
        <begin position="776"/>
        <end position="788"/>
    </location>
</feature>
<dbReference type="InterPro" id="IPR035892">
    <property type="entry name" value="C2_domain_sf"/>
</dbReference>
<feature type="compositionally biased region" description="Polar residues" evidence="8">
    <location>
        <begin position="161"/>
        <end position="174"/>
    </location>
</feature>
<evidence type="ECO:0000259" key="10">
    <source>
        <dbReference type="PROSITE" id="PS50004"/>
    </source>
</evidence>
<dbReference type="Gene3D" id="2.60.40.150">
    <property type="entry name" value="C2 domain"/>
    <property type="match status" value="3"/>
</dbReference>
<feature type="transmembrane region" description="Helical" evidence="9">
    <location>
        <begin position="840"/>
        <end position="870"/>
    </location>
</feature>
<evidence type="ECO:0000256" key="2">
    <source>
        <dbReference type="ARBA" id="ARBA00022692"/>
    </source>
</evidence>
<reference evidence="11 12" key="1">
    <citation type="submission" date="2024-01" db="EMBL/GenBank/DDBJ databases">
        <title>The genome of the rayed Mediterranean limpet Patella caerulea (Linnaeus, 1758).</title>
        <authorList>
            <person name="Anh-Thu Weber A."/>
            <person name="Halstead-Nussloch G."/>
        </authorList>
    </citation>
    <scope>NUCLEOTIDE SEQUENCE [LARGE SCALE GENOMIC DNA]</scope>
    <source>
        <strain evidence="11">AATW-2023a</strain>
        <tissue evidence="11">Whole specimen</tissue>
    </source>
</reference>
<evidence type="ECO:0000256" key="8">
    <source>
        <dbReference type="SAM" id="MobiDB-lite"/>
    </source>
</evidence>
<evidence type="ECO:0000256" key="3">
    <source>
        <dbReference type="ARBA" id="ARBA00022723"/>
    </source>
</evidence>
<dbReference type="Proteomes" id="UP001347796">
    <property type="component" value="Unassembled WGS sequence"/>
</dbReference>
<feature type="domain" description="C2" evidence="10">
    <location>
        <begin position="373"/>
        <end position="490"/>
    </location>
</feature>
<evidence type="ECO:0000256" key="4">
    <source>
        <dbReference type="ARBA" id="ARBA00022737"/>
    </source>
</evidence>
<feature type="compositionally biased region" description="Polar residues" evidence="8">
    <location>
        <begin position="130"/>
        <end position="140"/>
    </location>
</feature>
<dbReference type="PANTHER" id="PTHR45911">
    <property type="entry name" value="C2 DOMAIN-CONTAINING PROTEIN"/>
    <property type="match status" value="1"/>
</dbReference>
<keyword evidence="12" id="KW-1185">Reference proteome</keyword>
<keyword evidence="6 9" id="KW-1133">Transmembrane helix</keyword>
<comment type="subcellular location">
    <subcellularLocation>
        <location evidence="1">Membrane</location>
        <topology evidence="1">Multi-pass membrane protein</topology>
    </subcellularLocation>
</comment>
<dbReference type="InterPro" id="IPR000008">
    <property type="entry name" value="C2_dom"/>
</dbReference>
<feature type="domain" description="C2" evidence="10">
    <location>
        <begin position="217"/>
        <end position="338"/>
    </location>
</feature>
<dbReference type="FunFam" id="2.60.40.150:FF:000050">
    <property type="entry name" value="Multiple C2 and transmembrane domain containing 1"/>
    <property type="match status" value="1"/>
</dbReference>
<feature type="compositionally biased region" description="Basic and acidic residues" evidence="8">
    <location>
        <begin position="105"/>
        <end position="117"/>
    </location>
</feature>
<gene>
    <name evidence="11" type="ORF">SNE40_011446</name>
</gene>
<evidence type="ECO:0000256" key="7">
    <source>
        <dbReference type="ARBA" id="ARBA00023136"/>
    </source>
</evidence>
<comment type="caution">
    <text evidence="11">The sequence shown here is derived from an EMBL/GenBank/DDBJ whole genome shotgun (WGS) entry which is preliminary data.</text>
</comment>
<sequence>MSDQSQLNKYLPSFLLRRHRRRDSTERTPRPRDKVRQLKYDEAVTQSLGNLVNVASSVPLPAGATHRVKPRGTSLQIPKLDCLIHGHVRRHSYDCAVTKSKHPVEKIKQYDSDRDSSGRSSGSDRNGSNLSIGQSTSTEVSPVHRKSQKVEGHALGISRRSAYSDQGHSTSVNTSDKESDIDDDYYMRSSRLIPQKHGPGVFNLSEDDSDFFSHRTSSYTSQESSTRQRQNAQMQHVFFVLEVRLQEGRDLVVRDSCGTSDPYVKFKYNGKQVYKSRTVYKNLNPRWEDVFTVPVEDICKPLQMKVFDYDRGMTDDPMGSAEIDLSTLELNKATELKCMLSDQRGKADYMGYLVLNCKIIPKSQEEKDQFFRKSLKMSDSSKKLKSQIWNSVVTIVLVSGKNLVPMDDNGLSDPYVKFRLGNEKYKSKFKSKTLNPSWLEQFDLRMFDDQTSQLEITIFDHDVTGKDDFMGRAMIDLASLAGEKTHTLETPLEDGAGIIKLLLTISGTAGNETITDLSNYTPNPKEREELLRHYGLAKSFNDIKDVGWLQVKVFKANGLKAADFGGLSDPFCVLELVNSRLQTQTEYKTLNPDWNKVFTFNVKDIHSVLDITVYDEDRDKKVEFLGKLSIPLLKIKLGERRWYALKDKKLLHKTKGAIMLEMDFVFNHVKAAIRTVNPREEKYMQGEQKFKISIMKRNIDRVSQIAAGFVEGGKFLQSCFDWESKPRSIIAFIVYLVVVWIFEPYMLPITLLIVFLKNLIIAQILGAFKNQPVEDDYVDEDDDDDDETQDKSTESKEEKKSFKEKLQAIQEVCLQVQQGMDMVASMGERVKNTFNWTVPWLSALAVVVLMVGGLVLYYVPIRFLLIAWGINKFTKKLRKPDAIPNNELLDFLSRVPSDSELIQYRDLRPDMSAIQVSKKKRA</sequence>
<keyword evidence="4" id="KW-0677">Repeat</keyword>
<dbReference type="AlphaFoldDB" id="A0AAN8JN91"/>
<feature type="domain" description="C2" evidence="10">
    <location>
        <begin position="532"/>
        <end position="647"/>
    </location>
</feature>
<feature type="compositionally biased region" description="Basic and acidic residues" evidence="8">
    <location>
        <begin position="789"/>
        <end position="799"/>
    </location>
</feature>
<evidence type="ECO:0000313" key="11">
    <source>
        <dbReference type="EMBL" id="KAK6178983.1"/>
    </source>
</evidence>
<keyword evidence="3" id="KW-0479">Metal-binding</keyword>
<dbReference type="PROSITE" id="PS50004">
    <property type="entry name" value="C2"/>
    <property type="match status" value="3"/>
</dbReference>
<dbReference type="GO" id="GO:0005509">
    <property type="term" value="F:calcium ion binding"/>
    <property type="evidence" value="ECO:0007669"/>
    <property type="project" value="TreeGrafter"/>
</dbReference>
<dbReference type="Pfam" id="PF08372">
    <property type="entry name" value="PRT_C"/>
    <property type="match status" value="1"/>
</dbReference>
<dbReference type="InterPro" id="IPR013583">
    <property type="entry name" value="MCTP_C"/>
</dbReference>
<dbReference type="FunFam" id="2.60.40.150:FF:000167">
    <property type="entry name" value="Multiple C2 domains, transmembrane 2a"/>
    <property type="match status" value="1"/>
</dbReference>